<gene>
    <name evidence="1" type="ORF">NQ176_g8688</name>
</gene>
<keyword evidence="2" id="KW-1185">Reference proteome</keyword>
<proteinExistence type="predicted"/>
<evidence type="ECO:0000313" key="2">
    <source>
        <dbReference type="Proteomes" id="UP001143910"/>
    </source>
</evidence>
<dbReference type="Proteomes" id="UP001143910">
    <property type="component" value="Unassembled WGS sequence"/>
</dbReference>
<accession>A0ACC1MS05</accession>
<dbReference type="EMBL" id="JANJQO010001755">
    <property type="protein sequence ID" value="KAJ2969391.1"/>
    <property type="molecule type" value="Genomic_DNA"/>
</dbReference>
<comment type="caution">
    <text evidence="1">The sequence shown here is derived from an EMBL/GenBank/DDBJ whole genome shotgun (WGS) entry which is preliminary data.</text>
</comment>
<sequence length="501" mass="58581">MNRNWSVFFQTQLYALDSHGDQKAIEHAVKKIDIELLGIIIRFYDHWTEEARIEALRLSEGTGRTDLTNKLIVTVPGIDNTLRKVYSYAIEKLPTVDKSYFSRPDASECCTISEPLRRRRGALRRNWSTTCYNAVTRERYVRWTDNNLYVERRRARWNVVVKVSRSEFTREYKKLTPKNVVSSALLHHRLRYLFGRSTERGTDPNKETWTFTLFSQRKHKASAELWFKNWKCTWAVEFRGAAECSNLALDLIGCLLQDVGPMVNCRPRAIFDNMPTADRKQAFGLTAFQEKTSHFRSAANLSADTYLVKQYFQARWTCRLERRPFQRKRLQKRYWRFKKLKEPGGTSTVRKTAEINISMSPHTFFERLNATFHNAHIDDGEIFNEEIFDEEISDEEVSSNNSIDRMPDDTAQEMTLYYVEEVLRSGAKAELLESRATFTATMRSTTLSFSGKERAWLTLTKLLQWLLSDNVAHPCQYTPLGHCERDWYLCGMTTLSDISIY</sequence>
<evidence type="ECO:0000313" key="1">
    <source>
        <dbReference type="EMBL" id="KAJ2969391.1"/>
    </source>
</evidence>
<name>A0ACC1MS05_9HYPO</name>
<reference evidence="1" key="1">
    <citation type="submission" date="2022-08" db="EMBL/GenBank/DDBJ databases">
        <title>Genome Sequence of Lecanicillium fungicola.</title>
        <authorList>
            <person name="Buettner E."/>
        </authorList>
    </citation>
    <scope>NUCLEOTIDE SEQUENCE</scope>
    <source>
        <strain evidence="1">Babe33</strain>
    </source>
</reference>
<protein>
    <submittedName>
        <fullName evidence="1">Uncharacterized protein</fullName>
    </submittedName>
</protein>
<organism evidence="1 2">
    <name type="scientific">Zarea fungicola</name>
    <dbReference type="NCBI Taxonomy" id="93591"/>
    <lineage>
        <taxon>Eukaryota</taxon>
        <taxon>Fungi</taxon>
        <taxon>Dikarya</taxon>
        <taxon>Ascomycota</taxon>
        <taxon>Pezizomycotina</taxon>
        <taxon>Sordariomycetes</taxon>
        <taxon>Hypocreomycetidae</taxon>
        <taxon>Hypocreales</taxon>
        <taxon>Cordycipitaceae</taxon>
        <taxon>Zarea</taxon>
    </lineage>
</organism>